<reference evidence="1" key="1">
    <citation type="journal article" date="2014" name="Front. Microbiol.">
        <title>High frequency of phylogenetically diverse reductive dehalogenase-homologous genes in deep subseafloor sedimentary metagenomes.</title>
        <authorList>
            <person name="Kawai M."/>
            <person name="Futagami T."/>
            <person name="Toyoda A."/>
            <person name="Takaki Y."/>
            <person name="Nishi S."/>
            <person name="Hori S."/>
            <person name="Arai W."/>
            <person name="Tsubouchi T."/>
            <person name="Morono Y."/>
            <person name="Uchiyama I."/>
            <person name="Ito T."/>
            <person name="Fujiyama A."/>
            <person name="Inagaki F."/>
            <person name="Takami H."/>
        </authorList>
    </citation>
    <scope>NUCLEOTIDE SEQUENCE</scope>
    <source>
        <strain evidence="1">Expedition CK06-06</strain>
    </source>
</reference>
<proteinExistence type="predicted"/>
<dbReference type="InterPro" id="IPR021409">
    <property type="entry name" value="DUF3047"/>
</dbReference>
<accession>X1R549</accession>
<evidence type="ECO:0000313" key="1">
    <source>
        <dbReference type="EMBL" id="GAI75643.1"/>
    </source>
</evidence>
<comment type="caution">
    <text evidence="1">The sequence shown here is derived from an EMBL/GenBank/DDBJ whole genome shotgun (WGS) entry which is preliminary data.</text>
</comment>
<dbReference type="AlphaFoldDB" id="X1R549"/>
<name>X1R549_9ZZZZ</name>
<gene>
    <name evidence="1" type="ORF">S12H4_13492</name>
</gene>
<dbReference type="Pfam" id="PF11249">
    <property type="entry name" value="DUF3047"/>
    <property type="match status" value="1"/>
</dbReference>
<organism evidence="1">
    <name type="scientific">marine sediment metagenome</name>
    <dbReference type="NCBI Taxonomy" id="412755"/>
    <lineage>
        <taxon>unclassified sequences</taxon>
        <taxon>metagenomes</taxon>
        <taxon>ecological metagenomes</taxon>
    </lineage>
</organism>
<sequence>MVIVQSGNKKANRWVWEERNLIEDFEQCFRTTPPHLIGIVVLTDTNQTNEGVIAHYSSIILMNK</sequence>
<dbReference type="EMBL" id="BARW01006424">
    <property type="protein sequence ID" value="GAI75643.1"/>
    <property type="molecule type" value="Genomic_DNA"/>
</dbReference>
<protein>
    <submittedName>
        <fullName evidence="1">Uncharacterized protein</fullName>
    </submittedName>
</protein>